<keyword evidence="3 11" id="KW-0050">Antiport</keyword>
<keyword evidence="4 11" id="KW-0812">Transmembrane</keyword>
<keyword evidence="2 11" id="KW-0813">Transport</keyword>
<keyword evidence="5 12" id="KW-1133">Transmembrane helix</keyword>
<keyword evidence="10 11" id="KW-0739">Sodium transport</keyword>
<dbReference type="GO" id="GO:0015385">
    <property type="term" value="F:sodium:proton antiporter activity"/>
    <property type="evidence" value="ECO:0007669"/>
    <property type="project" value="InterPro"/>
</dbReference>
<dbReference type="PANTHER" id="PTHR10110:SF191">
    <property type="entry name" value="SODIUM_HYDROGEN EXCHANGER 8"/>
    <property type="match status" value="1"/>
</dbReference>
<feature type="transmembrane region" description="Helical" evidence="12">
    <location>
        <begin position="141"/>
        <end position="157"/>
    </location>
</feature>
<dbReference type="EMBL" id="JAMWBK010000001">
    <property type="protein sequence ID" value="KAJ8908951.1"/>
    <property type="molecule type" value="Genomic_DNA"/>
</dbReference>
<evidence type="ECO:0000256" key="12">
    <source>
        <dbReference type="SAM" id="Phobius"/>
    </source>
</evidence>
<evidence type="ECO:0000256" key="9">
    <source>
        <dbReference type="ARBA" id="ARBA00023136"/>
    </source>
</evidence>
<organism evidence="14 15">
    <name type="scientific">Rhodosorus marinus</name>
    <dbReference type="NCBI Taxonomy" id="101924"/>
    <lineage>
        <taxon>Eukaryota</taxon>
        <taxon>Rhodophyta</taxon>
        <taxon>Stylonematophyceae</taxon>
        <taxon>Stylonematales</taxon>
        <taxon>Stylonemataceae</taxon>
        <taxon>Rhodosorus</taxon>
    </lineage>
</organism>
<comment type="caution">
    <text evidence="14">The sequence shown here is derived from an EMBL/GenBank/DDBJ whole genome shotgun (WGS) entry which is preliminary data.</text>
</comment>
<feature type="transmembrane region" description="Helical" evidence="12">
    <location>
        <begin position="76"/>
        <end position="97"/>
    </location>
</feature>
<feature type="domain" description="Cation/H+ exchanger transmembrane" evidence="13">
    <location>
        <begin position="101"/>
        <end position="477"/>
    </location>
</feature>
<evidence type="ECO:0000259" key="13">
    <source>
        <dbReference type="Pfam" id="PF00999"/>
    </source>
</evidence>
<dbReference type="GO" id="GO:0051453">
    <property type="term" value="P:regulation of intracellular pH"/>
    <property type="evidence" value="ECO:0007669"/>
    <property type="project" value="TreeGrafter"/>
</dbReference>
<feature type="transmembrane region" description="Helical" evidence="12">
    <location>
        <begin position="109"/>
        <end position="126"/>
    </location>
</feature>
<dbReference type="Gene3D" id="6.10.140.1330">
    <property type="match status" value="1"/>
</dbReference>
<feature type="transmembrane region" description="Helical" evidence="12">
    <location>
        <begin position="202"/>
        <end position="226"/>
    </location>
</feature>
<dbReference type="PRINTS" id="PR01084">
    <property type="entry name" value="NAHEXCHNGR"/>
</dbReference>
<comment type="similarity">
    <text evidence="11">Belongs to the monovalent cation:proton antiporter 1 (CPA1) transporter (TC 2.A.36) family.</text>
</comment>
<evidence type="ECO:0000256" key="10">
    <source>
        <dbReference type="ARBA" id="ARBA00023201"/>
    </source>
</evidence>
<evidence type="ECO:0000313" key="14">
    <source>
        <dbReference type="EMBL" id="KAJ8908951.1"/>
    </source>
</evidence>
<keyword evidence="7" id="KW-0915">Sodium</keyword>
<feature type="transmembrane region" description="Helical" evidence="12">
    <location>
        <begin position="388"/>
        <end position="407"/>
    </location>
</feature>
<dbReference type="GO" id="GO:0000139">
    <property type="term" value="C:Golgi membrane"/>
    <property type="evidence" value="ECO:0007669"/>
    <property type="project" value="UniProtKB-SubCell"/>
</dbReference>
<feature type="transmembrane region" description="Helical" evidence="12">
    <location>
        <begin position="457"/>
        <end position="481"/>
    </location>
</feature>
<feature type="transmembrane region" description="Helical" evidence="12">
    <location>
        <begin position="169"/>
        <end position="196"/>
    </location>
</feature>
<reference evidence="14 15" key="1">
    <citation type="journal article" date="2023" name="Nat. Commun.">
        <title>Origin of minicircular mitochondrial genomes in red algae.</title>
        <authorList>
            <person name="Lee Y."/>
            <person name="Cho C.H."/>
            <person name="Lee Y.M."/>
            <person name="Park S.I."/>
            <person name="Yang J.H."/>
            <person name="West J.A."/>
            <person name="Bhattacharya D."/>
            <person name="Yoon H.S."/>
        </authorList>
    </citation>
    <scope>NUCLEOTIDE SEQUENCE [LARGE SCALE GENOMIC DNA]</scope>
    <source>
        <strain evidence="14 15">CCMP1338</strain>
        <tissue evidence="14">Whole cell</tissue>
    </source>
</reference>
<sequence length="570" mass="63169">MEDIRRRSVQISNQIVSQGWRTVVILGLAALTIVLSLALGIQYLLKEDIDCPICQPALNDYDAPFVEVDENQQEKLGLGITYFILTLCFCVLGSYFLARNSFTTLPDCIIYVFAGIIVGTGLRLTGRADAAGSAFPNQQEFFLFIIPPIIFEAGYSMNKQSFFEEAIPIFLFAVVGTIITALVFGGGIFLVGFFGIGHYFRFYEALTFGSLISAVDPVATIAIFNAMKVNKTLHYLVFGESVLNDAVAIVLYRSFSEMIGPDKPGWYLPVLTFLYIFIGSTVVGITTSCLAAFILKSTELRQNPTLELSFYLLVAFLPYFICEGLKMSGIMGILIGAMTLGHYGMPNLSETGQLSSNQLFKSIAYCGEAFVFIYLGLALTSFNHSWNVITVLISILLVLISRATNIYPLAFIINRYRRREKISQKTQFIMWFSGLRGAIAFALSLNFPGGNEETRRVVISTTLAIILFTIIVLGGGTLSILQLLRVEGATAINLSTAASRVDVDRFEEMDVTDVNESYIPNLTAKNSWMRRLDAAILKPLLTRDLVEPMEDFAEHEQEGAEGEEEEEVPF</sequence>
<evidence type="ECO:0000313" key="15">
    <source>
        <dbReference type="Proteomes" id="UP001157974"/>
    </source>
</evidence>
<feature type="transmembrane region" description="Helical" evidence="12">
    <location>
        <begin position="428"/>
        <end position="445"/>
    </location>
</feature>
<keyword evidence="9 12" id="KW-0472">Membrane</keyword>
<evidence type="ECO:0000256" key="11">
    <source>
        <dbReference type="RuleBase" id="RU003722"/>
    </source>
</evidence>
<evidence type="ECO:0000256" key="5">
    <source>
        <dbReference type="ARBA" id="ARBA00022989"/>
    </source>
</evidence>
<dbReference type="NCBIfam" id="TIGR00840">
    <property type="entry name" value="b_cpa1"/>
    <property type="match status" value="1"/>
</dbReference>
<evidence type="ECO:0000256" key="3">
    <source>
        <dbReference type="ARBA" id="ARBA00022449"/>
    </source>
</evidence>
<keyword evidence="8 11" id="KW-0406">Ion transport</keyword>
<dbReference type="GO" id="GO:0005886">
    <property type="term" value="C:plasma membrane"/>
    <property type="evidence" value="ECO:0007669"/>
    <property type="project" value="TreeGrafter"/>
</dbReference>
<evidence type="ECO:0000256" key="2">
    <source>
        <dbReference type="ARBA" id="ARBA00022448"/>
    </source>
</evidence>
<dbReference type="Proteomes" id="UP001157974">
    <property type="component" value="Unassembled WGS sequence"/>
</dbReference>
<feature type="transmembrane region" description="Helical" evidence="12">
    <location>
        <begin position="233"/>
        <end position="252"/>
    </location>
</feature>
<dbReference type="GO" id="GO:0015386">
    <property type="term" value="F:potassium:proton antiporter activity"/>
    <property type="evidence" value="ECO:0007669"/>
    <property type="project" value="TreeGrafter"/>
</dbReference>
<gene>
    <name evidence="14" type="ORF">NDN08_005651</name>
</gene>
<dbReference type="InterPro" id="IPR006153">
    <property type="entry name" value="Cation/H_exchanger_TM"/>
</dbReference>
<proteinExistence type="inferred from homology"/>
<evidence type="ECO:0000256" key="6">
    <source>
        <dbReference type="ARBA" id="ARBA00023034"/>
    </source>
</evidence>
<dbReference type="Pfam" id="PF00999">
    <property type="entry name" value="Na_H_Exchanger"/>
    <property type="match status" value="1"/>
</dbReference>
<name>A0AAV8V5F2_9RHOD</name>
<dbReference type="PANTHER" id="PTHR10110">
    <property type="entry name" value="SODIUM/HYDROGEN EXCHANGER"/>
    <property type="match status" value="1"/>
</dbReference>
<comment type="subcellular location">
    <subcellularLocation>
        <location evidence="1">Golgi apparatus membrane</location>
        <topology evidence="1">Multi-pass membrane protein</topology>
    </subcellularLocation>
</comment>
<evidence type="ECO:0000256" key="7">
    <source>
        <dbReference type="ARBA" id="ARBA00023053"/>
    </source>
</evidence>
<evidence type="ECO:0000256" key="1">
    <source>
        <dbReference type="ARBA" id="ARBA00004653"/>
    </source>
</evidence>
<protein>
    <recommendedName>
        <fullName evidence="11">Sodium/hydrogen exchanger</fullName>
    </recommendedName>
</protein>
<feature type="transmembrane region" description="Helical" evidence="12">
    <location>
        <begin position="363"/>
        <end position="382"/>
    </location>
</feature>
<keyword evidence="15" id="KW-1185">Reference proteome</keyword>
<evidence type="ECO:0000256" key="4">
    <source>
        <dbReference type="ARBA" id="ARBA00022692"/>
    </source>
</evidence>
<dbReference type="GO" id="GO:0098719">
    <property type="term" value="P:sodium ion import across plasma membrane"/>
    <property type="evidence" value="ECO:0007669"/>
    <property type="project" value="TreeGrafter"/>
</dbReference>
<feature type="transmembrane region" description="Helical" evidence="12">
    <location>
        <begin position="272"/>
        <end position="293"/>
    </location>
</feature>
<dbReference type="InterPro" id="IPR004709">
    <property type="entry name" value="NaH_exchanger"/>
</dbReference>
<feature type="transmembrane region" description="Helical" evidence="12">
    <location>
        <begin position="20"/>
        <end position="45"/>
    </location>
</feature>
<dbReference type="InterPro" id="IPR018422">
    <property type="entry name" value="Cation/H_exchanger_CPA1"/>
</dbReference>
<dbReference type="AlphaFoldDB" id="A0AAV8V5F2"/>
<accession>A0AAV8V5F2</accession>
<evidence type="ECO:0000256" key="8">
    <source>
        <dbReference type="ARBA" id="ARBA00023065"/>
    </source>
</evidence>
<keyword evidence="6" id="KW-0333">Golgi apparatus</keyword>